<accession>A0ABS8BEZ9</accession>
<feature type="region of interest" description="Disordered" evidence="1">
    <location>
        <begin position="707"/>
        <end position="730"/>
    </location>
</feature>
<dbReference type="GO" id="GO:0008233">
    <property type="term" value="F:peptidase activity"/>
    <property type="evidence" value="ECO:0007669"/>
    <property type="project" value="UniProtKB-KW"/>
</dbReference>
<evidence type="ECO:0000313" key="2">
    <source>
        <dbReference type="EMBL" id="MCB5183098.1"/>
    </source>
</evidence>
<keyword evidence="3" id="KW-1185">Reference proteome</keyword>
<dbReference type="InterPro" id="IPR009003">
    <property type="entry name" value="Peptidase_S1_PA"/>
</dbReference>
<feature type="region of interest" description="Disordered" evidence="1">
    <location>
        <begin position="310"/>
        <end position="331"/>
    </location>
</feature>
<name>A0ABS8BEZ9_9ACTN</name>
<dbReference type="SUPFAM" id="SSF50494">
    <property type="entry name" value="Trypsin-like serine proteases"/>
    <property type="match status" value="1"/>
</dbReference>
<evidence type="ECO:0000313" key="3">
    <source>
        <dbReference type="Proteomes" id="UP001199054"/>
    </source>
</evidence>
<dbReference type="EMBL" id="JAJAUY010000176">
    <property type="protein sequence ID" value="MCB5183098.1"/>
    <property type="molecule type" value="Genomic_DNA"/>
</dbReference>
<dbReference type="RefSeq" id="WP_226730271.1">
    <property type="nucleotide sequence ID" value="NZ_JAJAUY010000176.1"/>
</dbReference>
<proteinExistence type="predicted"/>
<keyword evidence="2" id="KW-0378">Hydrolase</keyword>
<evidence type="ECO:0000256" key="1">
    <source>
        <dbReference type="SAM" id="MobiDB-lite"/>
    </source>
</evidence>
<gene>
    <name evidence="2" type="ORF">LG632_27550</name>
</gene>
<sequence length="1138" mass="118936">MEVTGELVRICDHVGRPRGSGFVADDRGTVLTGHDVVAGLERLVLHGPGPDARPCAVEAADVLPLPSAGLALVRTDGLEARPLPVTVREPLRAGRYVRLAARGWRQARVLGPAPSGPGPSCPVQIALALGTDGTDALRLGGEARGGPVLDAETGAVLAVLGGVGQVDPYGPGLAVVLRRAAAADPDGPLAELLARNAATVPAHGADLNLAGALQLTGATLPAAPPGDQDGPEPVERAAVTEELTAFAGSGRLVTALVGAPGTGRTSELAALARRRTLGPAPAPTLWLRGVDLHADDASLGDAAARAVAEAERRPVGGPPLPSAAAEPGAGRTTVERIAALARAAGRPLTVLLDAPEEMPPQLAHRLAAWTEASVDWLRAGGIQWVTGCRPEFWERVGAACPPDVLHRPARPAPQLPPAVRLGDLGPDEAATARARYGIPDGAVRAADARHPLTLRLLSGIRAAGVTQGRPGRAEVFAAHLDLMCLRVAVRIAAGGAAPVHAPGVRRLAARVAGRLHEAARRCLGPGQGELDRASFEELFPRRTGWACAVLTEGLLVPAGAGYRIAHEELSDWLQAGHLDVPTALDSLVHRRLPAAALPVPRHRVGPVVEALLQLPPQVLAGRLADLLAVVAAPAGSRAAAADDDRLWWATRLLREVLLRTGDALPYLEVLEGLADHVAQAGPGEFGGSFLNRLRLPEPVRLDLLRRVLPADPPPPESAGPAGHPAADRSLPADRYLDAARRRLVRDPRRVQPLLVAWFGDERTLRGRPGATVATAAQALLHTHRALAPDDLAEALVAAAHPRADELLAVLAEEEPTAVCRAVHRWAHDERADRRVAAAAYALAAAPHVRTPADRELLRHCAQRLLARPGDTALHGSALAVLLRDPQVRGHYLRQALHCFRHGTSRLPAEALVTALPLLPDPDGVFEALRARADGEVLRALAGLTTPALARRAAELVREHLARHPEDAPHAAFFVDRRLDHGPAARGVLLPLVAELLRGPAVVRTALAGVLAAPGAEASWDLRGELAVVLLAAEEDPGVLDAALGALAHGAGACPPERTRQLLRRTGRQLLRAPGGPELLERRTVELAAAAPEFRALLAHWVAEDAGQAAALLGPAARRMVETLTGRGTGPGTLDVTLA</sequence>
<keyword evidence="2" id="KW-0645">Protease</keyword>
<dbReference type="GO" id="GO:0006508">
    <property type="term" value="P:proteolysis"/>
    <property type="evidence" value="ECO:0007669"/>
    <property type="project" value="UniProtKB-KW"/>
</dbReference>
<protein>
    <submittedName>
        <fullName evidence="2">Serine protease</fullName>
    </submittedName>
</protein>
<reference evidence="2 3" key="1">
    <citation type="submission" date="2021-10" db="EMBL/GenBank/DDBJ databases">
        <title>Streptomyces sp. strain SMC 277, a novel streptomycete isolated from soil.</title>
        <authorList>
            <person name="Chanama M."/>
        </authorList>
    </citation>
    <scope>NUCLEOTIDE SEQUENCE [LARGE SCALE GENOMIC DNA]</scope>
    <source>
        <strain evidence="2 3">SMC 277</strain>
    </source>
</reference>
<comment type="caution">
    <text evidence="2">The sequence shown here is derived from an EMBL/GenBank/DDBJ whole genome shotgun (WGS) entry which is preliminary data.</text>
</comment>
<dbReference type="Proteomes" id="UP001199054">
    <property type="component" value="Unassembled WGS sequence"/>
</dbReference>
<organism evidence="2 3">
    <name type="scientific">Streptomyces antimicrobicus</name>
    <dbReference type="NCBI Taxonomy" id="2883108"/>
    <lineage>
        <taxon>Bacteria</taxon>
        <taxon>Bacillati</taxon>
        <taxon>Actinomycetota</taxon>
        <taxon>Actinomycetes</taxon>
        <taxon>Kitasatosporales</taxon>
        <taxon>Streptomycetaceae</taxon>
        <taxon>Streptomyces</taxon>
    </lineage>
</organism>
<dbReference type="InterPro" id="IPR027417">
    <property type="entry name" value="P-loop_NTPase"/>
</dbReference>
<dbReference type="SUPFAM" id="SSF52540">
    <property type="entry name" value="P-loop containing nucleoside triphosphate hydrolases"/>
    <property type="match status" value="1"/>
</dbReference>